<dbReference type="PANTHER" id="PTHR33993:SF10">
    <property type="entry name" value="CONSERVED PROTEIN"/>
    <property type="match status" value="1"/>
</dbReference>
<proteinExistence type="predicted"/>
<dbReference type="PANTHER" id="PTHR33993">
    <property type="entry name" value="GLYOXALASE-RELATED"/>
    <property type="match status" value="1"/>
</dbReference>
<dbReference type="CDD" id="cd06587">
    <property type="entry name" value="VOC"/>
    <property type="match status" value="1"/>
</dbReference>
<accession>A0A7W9M098</accession>
<dbReference type="GO" id="GO:0016829">
    <property type="term" value="F:lyase activity"/>
    <property type="evidence" value="ECO:0007669"/>
    <property type="project" value="UniProtKB-KW"/>
</dbReference>
<dbReference type="RefSeq" id="WP_184919300.1">
    <property type="nucleotide sequence ID" value="NZ_JACHMO010000001.1"/>
</dbReference>
<dbReference type="Proteomes" id="UP000552097">
    <property type="component" value="Unassembled WGS sequence"/>
</dbReference>
<keyword evidence="3" id="KW-1185">Reference proteome</keyword>
<evidence type="ECO:0000313" key="2">
    <source>
        <dbReference type="EMBL" id="MBB5802542.1"/>
    </source>
</evidence>
<evidence type="ECO:0000313" key="3">
    <source>
        <dbReference type="Proteomes" id="UP000552097"/>
    </source>
</evidence>
<evidence type="ECO:0000259" key="1">
    <source>
        <dbReference type="Pfam" id="PF00903"/>
    </source>
</evidence>
<dbReference type="Pfam" id="PF00903">
    <property type="entry name" value="Glyoxalase"/>
    <property type="match status" value="1"/>
</dbReference>
<dbReference type="AlphaFoldDB" id="A0A7W9M098"/>
<dbReference type="InterPro" id="IPR029068">
    <property type="entry name" value="Glyas_Bleomycin-R_OHBP_Dase"/>
</dbReference>
<dbReference type="Gene3D" id="3.10.180.10">
    <property type="entry name" value="2,3-Dihydroxybiphenyl 1,2-Dioxygenase, domain 1"/>
    <property type="match status" value="1"/>
</dbReference>
<keyword evidence="2" id="KW-0456">Lyase</keyword>
<gene>
    <name evidence="2" type="ORF">F4560_002310</name>
</gene>
<dbReference type="SUPFAM" id="SSF54593">
    <property type="entry name" value="Glyoxalase/Bleomycin resistance protein/Dihydroxybiphenyl dioxygenase"/>
    <property type="match status" value="1"/>
</dbReference>
<name>A0A7W9M098_9PSEU</name>
<reference evidence="2 3" key="1">
    <citation type="submission" date="2020-08" db="EMBL/GenBank/DDBJ databases">
        <title>Sequencing the genomes of 1000 actinobacteria strains.</title>
        <authorList>
            <person name="Klenk H.-P."/>
        </authorList>
    </citation>
    <scope>NUCLEOTIDE SEQUENCE [LARGE SCALE GENOMIC DNA]</scope>
    <source>
        <strain evidence="2 3">DSM 45486</strain>
    </source>
</reference>
<dbReference type="InterPro" id="IPR004360">
    <property type="entry name" value="Glyas_Fos-R_dOase_dom"/>
</dbReference>
<feature type="domain" description="Glyoxalase/fosfomycin resistance/dioxygenase" evidence="1">
    <location>
        <begin position="14"/>
        <end position="206"/>
    </location>
</feature>
<organism evidence="2 3">
    <name type="scientific">Saccharothrix ecbatanensis</name>
    <dbReference type="NCBI Taxonomy" id="1105145"/>
    <lineage>
        <taxon>Bacteria</taxon>
        <taxon>Bacillati</taxon>
        <taxon>Actinomycetota</taxon>
        <taxon>Actinomycetes</taxon>
        <taxon>Pseudonocardiales</taxon>
        <taxon>Pseudonocardiaceae</taxon>
        <taxon>Saccharothrix</taxon>
    </lineage>
</organism>
<dbReference type="InterPro" id="IPR052164">
    <property type="entry name" value="Anthracycline_SecMetBiosynth"/>
</dbReference>
<protein>
    <submittedName>
        <fullName evidence="2">Putative enzyme related to lactoylglutathione lyase</fullName>
    </submittedName>
</protein>
<dbReference type="EMBL" id="JACHMO010000001">
    <property type="protein sequence ID" value="MBB5802542.1"/>
    <property type="molecule type" value="Genomic_DNA"/>
</dbReference>
<sequence length="226" mass="24290">MPGTPDSPARGVRRVELSTTDPEKTAQFYAHLLGWVLIAEPDGSFTGWVGDRLALRVRAGDPGWLVVFAGREPRDLRDESGHSAAVDQGRVLHGPWAPEPRPGEPCWVELMADPGVDEHWAGELGWRVRDPGAEFTLYDAHVADDRRAVAGRLTAPGGWTCYFAVPDAARTAAEATEFGGRVLIGPKEVPTGVVAAVADPSGSVFAILENPAGWGGAWRTPRRKPD</sequence>
<comment type="caution">
    <text evidence="2">The sequence shown here is derived from an EMBL/GenBank/DDBJ whole genome shotgun (WGS) entry which is preliminary data.</text>
</comment>